<evidence type="ECO:0000256" key="2">
    <source>
        <dbReference type="ARBA" id="ARBA00012254"/>
    </source>
</evidence>
<evidence type="ECO:0000259" key="10">
    <source>
        <dbReference type="Pfam" id="PF00551"/>
    </source>
</evidence>
<dbReference type="GO" id="GO:0005737">
    <property type="term" value="C:cytoplasm"/>
    <property type="evidence" value="ECO:0007669"/>
    <property type="project" value="TreeGrafter"/>
</dbReference>
<dbReference type="PANTHER" id="PTHR43369">
    <property type="entry name" value="PHOSPHORIBOSYLGLYCINAMIDE FORMYLTRANSFERASE"/>
    <property type="match status" value="1"/>
</dbReference>
<dbReference type="Proteomes" id="UP000002037">
    <property type="component" value="Unassembled WGS sequence"/>
</dbReference>
<evidence type="ECO:0000256" key="3">
    <source>
        <dbReference type="ARBA" id="ARBA00022076"/>
    </source>
</evidence>
<dbReference type="InterPro" id="IPR001555">
    <property type="entry name" value="GART_AS"/>
</dbReference>
<protein>
    <recommendedName>
        <fullName evidence="3">Phosphoribosylglycinamide formyltransferase</fullName>
        <ecNumber evidence="2">2.1.2.2</ecNumber>
    </recommendedName>
    <alternativeName>
        <fullName evidence="8">5'-phosphoribosylglycinamide transformylase</fullName>
    </alternativeName>
    <alternativeName>
        <fullName evidence="7">GAR transformylase</fullName>
    </alternativeName>
</protein>
<dbReference type="eggNOG" id="KOG3076">
    <property type="taxonomic scope" value="Eukaryota"/>
</dbReference>
<dbReference type="OrthoDB" id="5575075at2759"/>
<dbReference type="NCBIfam" id="TIGR00639">
    <property type="entry name" value="PurN"/>
    <property type="match status" value="1"/>
</dbReference>
<dbReference type="InterPro" id="IPR004607">
    <property type="entry name" value="GART"/>
</dbReference>
<keyword evidence="12" id="KW-1185">Reference proteome</keyword>
<evidence type="ECO:0000256" key="1">
    <source>
        <dbReference type="ARBA" id="ARBA00005054"/>
    </source>
</evidence>
<evidence type="ECO:0000313" key="11">
    <source>
        <dbReference type="EMBL" id="EER34455.1"/>
    </source>
</evidence>
<dbReference type="UniPathway" id="UPA00074">
    <property type="reaction ID" value="UER00126"/>
</dbReference>
<proteinExistence type="inferred from homology"/>
<dbReference type="STRING" id="294747.C5M635"/>
<evidence type="ECO:0000313" key="12">
    <source>
        <dbReference type="Proteomes" id="UP000002037"/>
    </source>
</evidence>
<sequence length="222" mass="24307">MTLNITVLISGSGTNLQALIDAEKAGQLKGKITQVISSSESAFGLKRAEEAGIPTKTHILKNYYKGTTKDQLDERKQRREQFNLDLSKLLINGSIEGTDESYVKPDLIVCAGWMLILSPTVLQPLEKAGITIINLHPALPGAFDGTHAIDRCWKAGQDGEITKGGVMIHRVIAEVDRGSPILVKELDLIKGESLDDYEDRVHKVEHVAIVEGTNIILEELSK</sequence>
<dbReference type="GO" id="GO:0046084">
    <property type="term" value="P:adenine biosynthetic process"/>
    <property type="evidence" value="ECO:0007669"/>
    <property type="project" value="EnsemblFungi"/>
</dbReference>
<dbReference type="GO" id="GO:0006189">
    <property type="term" value="P:'de novo' IMP biosynthetic process"/>
    <property type="evidence" value="ECO:0007669"/>
    <property type="project" value="UniProtKB-UniPathway"/>
</dbReference>
<comment type="similarity">
    <text evidence="6">Belongs to the GART family.</text>
</comment>
<dbReference type="GeneID" id="8301043"/>
<dbReference type="PANTHER" id="PTHR43369:SF2">
    <property type="entry name" value="PHOSPHORIBOSYLGLYCINAMIDE FORMYLTRANSFERASE"/>
    <property type="match status" value="1"/>
</dbReference>
<keyword evidence="5" id="KW-0658">Purine biosynthesis</keyword>
<dbReference type="HOGENOM" id="CLU_038395_0_1_1"/>
<dbReference type="RefSeq" id="XP_002547010.1">
    <property type="nucleotide sequence ID" value="XM_002546964.1"/>
</dbReference>
<comment type="pathway">
    <text evidence="1">Purine metabolism; IMP biosynthesis via de novo pathway; N(2)-formyl-N(1)-(5-phospho-D-ribosyl)glycinamide from N(1)-(5-phospho-D-ribosyl)glycinamide (10-formyl THF route): step 1/1.</text>
</comment>
<dbReference type="EMBL" id="GG692396">
    <property type="protein sequence ID" value="EER34455.1"/>
    <property type="molecule type" value="Genomic_DNA"/>
</dbReference>
<dbReference type="KEGG" id="ctp:CTRG_01316"/>
<dbReference type="SUPFAM" id="SSF53328">
    <property type="entry name" value="Formyltransferase"/>
    <property type="match status" value="1"/>
</dbReference>
<dbReference type="Pfam" id="PF00551">
    <property type="entry name" value="Formyl_trans_N"/>
    <property type="match status" value="1"/>
</dbReference>
<gene>
    <name evidence="11" type="ORF">CTRG_01316</name>
</gene>
<evidence type="ECO:0000256" key="9">
    <source>
        <dbReference type="ARBA" id="ARBA00047664"/>
    </source>
</evidence>
<name>C5M635_CANTT</name>
<dbReference type="PROSITE" id="PS00373">
    <property type="entry name" value="GART"/>
    <property type="match status" value="1"/>
</dbReference>
<keyword evidence="4 11" id="KW-0808">Transferase</keyword>
<feature type="domain" description="Formyl transferase N-terminal" evidence="10">
    <location>
        <begin position="4"/>
        <end position="211"/>
    </location>
</feature>
<dbReference type="Gene3D" id="3.40.50.170">
    <property type="entry name" value="Formyl transferase, N-terminal domain"/>
    <property type="match status" value="1"/>
</dbReference>
<reference evidence="11 12" key="1">
    <citation type="journal article" date="2009" name="Nature">
        <title>Evolution of pathogenicity and sexual reproduction in eight Candida genomes.</title>
        <authorList>
            <person name="Butler G."/>
            <person name="Rasmussen M.D."/>
            <person name="Lin M.F."/>
            <person name="Santos M.A."/>
            <person name="Sakthikumar S."/>
            <person name="Munro C.A."/>
            <person name="Rheinbay E."/>
            <person name="Grabherr M."/>
            <person name="Forche A."/>
            <person name="Reedy J.L."/>
            <person name="Agrafioti I."/>
            <person name="Arnaud M.B."/>
            <person name="Bates S."/>
            <person name="Brown A.J."/>
            <person name="Brunke S."/>
            <person name="Costanzo M.C."/>
            <person name="Fitzpatrick D.A."/>
            <person name="de Groot P.W."/>
            <person name="Harris D."/>
            <person name="Hoyer L.L."/>
            <person name="Hube B."/>
            <person name="Klis F.M."/>
            <person name="Kodira C."/>
            <person name="Lennard N."/>
            <person name="Logue M.E."/>
            <person name="Martin R."/>
            <person name="Neiman A.M."/>
            <person name="Nikolaou E."/>
            <person name="Quail M.A."/>
            <person name="Quinn J."/>
            <person name="Santos M.C."/>
            <person name="Schmitzberger F.F."/>
            <person name="Sherlock G."/>
            <person name="Shah P."/>
            <person name="Silverstein K.A."/>
            <person name="Skrzypek M.S."/>
            <person name="Soll D."/>
            <person name="Staggs R."/>
            <person name="Stansfield I."/>
            <person name="Stumpf M.P."/>
            <person name="Sudbery P.E."/>
            <person name="Srikantha T."/>
            <person name="Zeng Q."/>
            <person name="Berman J."/>
            <person name="Berriman M."/>
            <person name="Heitman J."/>
            <person name="Gow N.A."/>
            <person name="Lorenz M.C."/>
            <person name="Birren B.W."/>
            <person name="Kellis M."/>
            <person name="Cuomo C.A."/>
        </authorList>
    </citation>
    <scope>NUCLEOTIDE SEQUENCE [LARGE SCALE GENOMIC DNA]</scope>
    <source>
        <strain evidence="12">ATCC MYA-3404 / T1</strain>
    </source>
</reference>
<evidence type="ECO:0000256" key="4">
    <source>
        <dbReference type="ARBA" id="ARBA00022679"/>
    </source>
</evidence>
<dbReference type="InterPro" id="IPR002376">
    <property type="entry name" value="Formyl_transf_N"/>
</dbReference>
<dbReference type="InterPro" id="IPR036477">
    <property type="entry name" value="Formyl_transf_N_sf"/>
</dbReference>
<dbReference type="EC" id="2.1.2.2" evidence="2"/>
<evidence type="ECO:0000256" key="5">
    <source>
        <dbReference type="ARBA" id="ARBA00022755"/>
    </source>
</evidence>
<dbReference type="AlphaFoldDB" id="C5M635"/>
<comment type="catalytic activity">
    <reaction evidence="9">
        <text>N(1)-(5-phospho-beta-D-ribosyl)glycinamide + (6R)-10-formyltetrahydrofolate = N(2)-formyl-N(1)-(5-phospho-beta-D-ribosyl)glycinamide + (6S)-5,6,7,8-tetrahydrofolate + H(+)</text>
        <dbReference type="Rhea" id="RHEA:15053"/>
        <dbReference type="ChEBI" id="CHEBI:15378"/>
        <dbReference type="ChEBI" id="CHEBI:57453"/>
        <dbReference type="ChEBI" id="CHEBI:143788"/>
        <dbReference type="ChEBI" id="CHEBI:147286"/>
        <dbReference type="ChEBI" id="CHEBI:195366"/>
        <dbReference type="EC" id="2.1.2.2"/>
    </reaction>
</comment>
<organism evidence="11 12">
    <name type="scientific">Candida tropicalis (strain ATCC MYA-3404 / T1)</name>
    <name type="common">Yeast</name>
    <dbReference type="NCBI Taxonomy" id="294747"/>
    <lineage>
        <taxon>Eukaryota</taxon>
        <taxon>Fungi</taxon>
        <taxon>Dikarya</taxon>
        <taxon>Ascomycota</taxon>
        <taxon>Saccharomycotina</taxon>
        <taxon>Pichiomycetes</taxon>
        <taxon>Debaryomycetaceae</taxon>
        <taxon>Candida/Lodderomyces clade</taxon>
        <taxon>Candida</taxon>
    </lineage>
</organism>
<dbReference type="FunFam" id="3.40.50.170:FF:000009">
    <property type="entry name" value="Phosphoribosylglycinamide formyltransferase (Eurofung)"/>
    <property type="match status" value="1"/>
</dbReference>
<dbReference type="GO" id="GO:0004644">
    <property type="term" value="F:phosphoribosylglycinamide formyltransferase activity"/>
    <property type="evidence" value="ECO:0007669"/>
    <property type="project" value="UniProtKB-EC"/>
</dbReference>
<evidence type="ECO:0000256" key="6">
    <source>
        <dbReference type="ARBA" id="ARBA00038440"/>
    </source>
</evidence>
<dbReference type="VEuPathDB" id="FungiDB:CTRG_01316"/>
<accession>C5M635</accession>
<evidence type="ECO:0000256" key="8">
    <source>
        <dbReference type="ARBA" id="ARBA00041682"/>
    </source>
</evidence>
<evidence type="ECO:0000256" key="7">
    <source>
        <dbReference type="ARBA" id="ARBA00041324"/>
    </source>
</evidence>